<comment type="subcellular location">
    <subcellularLocation>
        <location evidence="1">Nucleus</location>
    </subcellularLocation>
</comment>
<organism evidence="9 10">
    <name type="scientific">Kwoniella mangroviensis CBS 10435</name>
    <dbReference type="NCBI Taxonomy" id="1331196"/>
    <lineage>
        <taxon>Eukaryota</taxon>
        <taxon>Fungi</taxon>
        <taxon>Dikarya</taxon>
        <taxon>Basidiomycota</taxon>
        <taxon>Agaricomycotina</taxon>
        <taxon>Tremellomycetes</taxon>
        <taxon>Tremellales</taxon>
        <taxon>Cryptococcaceae</taxon>
        <taxon>Kwoniella</taxon>
    </lineage>
</organism>
<evidence type="ECO:0000313" key="10">
    <source>
        <dbReference type="Proteomes" id="UP000092583"/>
    </source>
</evidence>
<evidence type="ECO:0000256" key="6">
    <source>
        <dbReference type="ARBA" id="ARBA00023242"/>
    </source>
</evidence>
<dbReference type="STRING" id="1331196.A0A1B9IXQ1"/>
<keyword evidence="6" id="KW-0539">Nucleus</keyword>
<accession>A0A1B9IXQ1</accession>
<dbReference type="Pfam" id="PF04042">
    <property type="entry name" value="DNA_pol_E_B"/>
    <property type="match status" value="1"/>
</dbReference>
<dbReference type="Proteomes" id="UP000092583">
    <property type="component" value="Unassembled WGS sequence"/>
</dbReference>
<evidence type="ECO:0000256" key="5">
    <source>
        <dbReference type="ARBA" id="ARBA00023125"/>
    </source>
</evidence>
<proteinExistence type="inferred from homology"/>
<dbReference type="GO" id="GO:0003677">
    <property type="term" value="F:DNA binding"/>
    <property type="evidence" value="ECO:0007669"/>
    <property type="project" value="UniProtKB-KW"/>
</dbReference>
<sequence>MVNLMRAAIVKVFSTKHSLTLPASALAYIEQVLLENEIPEDEWVVGLEFWAREYLKGEDPSSLVSLPALKRAYESLQLGTTDDTAQADPSEVNVESHFSVIDSFDMPPVHFDAVRGGFTTSRPKPSIAGQASSRSAFLRERWGIIKEIILRNENFTPPVIGGHDRSNYLKLTSTRNLLGRAGQLFLLFGMLSRDPEGRLCLEDGEGRVVLDMEDVVPGEGLFTEGCMVLIEGEYTIDETIRVLAMGHPPSEKRDVARGLHGHVDFLGGGAMSLKEEQKYQPSILANTQVSFVVLSDVWLDHPRTLPALRRMLEGYAEAVEYRPMAFVFCGNFSQKGWEGEGGLKRYTNGFNALTDLLLEFPLLHSTHFIFVPGPLDPWSSTTLPRPAIPSVFASRLTQRLPKARFVSNPCRLRYFGMELVICREDLMGKMVRNLVGVKKEGQADMKRYLVQTVLDQTHLSPLPISIRPTLWEYDHALRLYPMPSALVLADKYERYELTYEGCHVFNPGRFVGSGGEGGGDFEWSMYYPATGRSERRFNALHLVLCYGDVECPSPSSITQIKQLKKQYYKIFKKISLDYSIKFSLTPLRFSFARDIWLRKESTAESMHRGLLKEKGRERRKSFAPIF</sequence>
<keyword evidence="4" id="KW-0235">DNA replication</keyword>
<dbReference type="OrthoDB" id="10254730at2759"/>
<name>A0A1B9IXQ1_9TREE</name>
<dbReference type="GO" id="GO:0008622">
    <property type="term" value="C:epsilon DNA polymerase complex"/>
    <property type="evidence" value="ECO:0007669"/>
    <property type="project" value="InterPro"/>
</dbReference>
<keyword evidence="10" id="KW-1185">Reference proteome</keyword>
<dbReference type="AlphaFoldDB" id="A0A1B9IXQ1"/>
<evidence type="ECO:0000256" key="2">
    <source>
        <dbReference type="ARBA" id="ARBA00009560"/>
    </source>
</evidence>
<dbReference type="InterPro" id="IPR007185">
    <property type="entry name" value="DNA_pol_a/d/e_bsu"/>
</dbReference>
<comment type="similarity">
    <text evidence="2">Belongs to the DNA polymerase epsilon subunit B family.</text>
</comment>
<dbReference type="EMBL" id="KI669460">
    <property type="protein sequence ID" value="OCF60298.1"/>
    <property type="molecule type" value="Genomic_DNA"/>
</dbReference>
<dbReference type="PANTHER" id="PTHR12708">
    <property type="entry name" value="DNA POLYMERASE EPSILON SUBUNIT B"/>
    <property type="match status" value="1"/>
</dbReference>
<feature type="domain" description="DNA polymerase alpha/delta/epsilon subunit B" evidence="8">
    <location>
        <begin position="291"/>
        <end position="493"/>
    </location>
</feature>
<reference evidence="10" key="2">
    <citation type="submission" date="2013-12" db="EMBL/GenBank/DDBJ databases">
        <title>Evolution of pathogenesis and genome organization in the Tremellales.</title>
        <authorList>
            <person name="Cuomo C."/>
            <person name="Litvintseva A."/>
            <person name="Heitman J."/>
            <person name="Chen Y."/>
            <person name="Sun S."/>
            <person name="Springer D."/>
            <person name="Dromer F."/>
            <person name="Young S."/>
            <person name="Zeng Q."/>
            <person name="Chapman S."/>
            <person name="Gujja S."/>
            <person name="Saif S."/>
            <person name="Birren B."/>
        </authorList>
    </citation>
    <scope>NUCLEOTIDE SEQUENCE [LARGE SCALE GENOMIC DNA]</scope>
    <source>
        <strain evidence="10">CBS 10435</strain>
    </source>
</reference>
<keyword evidence="5" id="KW-0238">DNA-binding</keyword>
<evidence type="ECO:0000313" key="9">
    <source>
        <dbReference type="EMBL" id="OCF60298.1"/>
    </source>
</evidence>
<evidence type="ECO:0000256" key="3">
    <source>
        <dbReference type="ARBA" id="ARBA00016011"/>
    </source>
</evidence>
<evidence type="ECO:0000256" key="4">
    <source>
        <dbReference type="ARBA" id="ARBA00022705"/>
    </source>
</evidence>
<dbReference type="GO" id="GO:0042276">
    <property type="term" value="P:error-prone translesion synthesis"/>
    <property type="evidence" value="ECO:0007669"/>
    <property type="project" value="TreeGrafter"/>
</dbReference>
<evidence type="ECO:0000256" key="1">
    <source>
        <dbReference type="ARBA" id="ARBA00004123"/>
    </source>
</evidence>
<evidence type="ECO:0000256" key="7">
    <source>
        <dbReference type="ARBA" id="ARBA00032930"/>
    </source>
</evidence>
<dbReference type="InterPro" id="IPR016266">
    <property type="entry name" value="POLE2"/>
</dbReference>
<gene>
    <name evidence="9" type="ORF">L486_02978</name>
</gene>
<evidence type="ECO:0000259" key="8">
    <source>
        <dbReference type="Pfam" id="PF04042"/>
    </source>
</evidence>
<protein>
    <recommendedName>
        <fullName evidence="3">DNA polymerase epsilon subunit B</fullName>
    </recommendedName>
    <alternativeName>
        <fullName evidence="7">DNA polymerase II subunit 2</fullName>
    </alternativeName>
</protein>
<reference evidence="9 10" key="1">
    <citation type="submission" date="2013-07" db="EMBL/GenBank/DDBJ databases">
        <title>The Genome Sequence of Kwoniella mangroviensis CBS10435.</title>
        <authorList>
            <consortium name="The Broad Institute Genome Sequencing Platform"/>
            <person name="Cuomo C."/>
            <person name="Litvintseva A."/>
            <person name="Chen Y."/>
            <person name="Heitman J."/>
            <person name="Sun S."/>
            <person name="Springer D."/>
            <person name="Dromer F."/>
            <person name="Young S.K."/>
            <person name="Zeng Q."/>
            <person name="Gargeya S."/>
            <person name="Fitzgerald M."/>
            <person name="Abouelleil A."/>
            <person name="Alvarado L."/>
            <person name="Berlin A.M."/>
            <person name="Chapman S.B."/>
            <person name="Dewar J."/>
            <person name="Goldberg J."/>
            <person name="Griggs A."/>
            <person name="Gujja S."/>
            <person name="Hansen M."/>
            <person name="Howarth C."/>
            <person name="Imamovic A."/>
            <person name="Larimer J."/>
            <person name="McCowan C."/>
            <person name="Murphy C."/>
            <person name="Pearson M."/>
            <person name="Priest M."/>
            <person name="Roberts A."/>
            <person name="Saif S."/>
            <person name="Shea T."/>
            <person name="Sykes S."/>
            <person name="Wortman J."/>
            <person name="Nusbaum C."/>
            <person name="Birren B."/>
        </authorList>
    </citation>
    <scope>NUCLEOTIDE SEQUENCE [LARGE SCALE GENOMIC DNA]</scope>
    <source>
        <strain evidence="9 10">CBS 10435</strain>
    </source>
</reference>
<dbReference type="GO" id="GO:0006261">
    <property type="term" value="P:DNA-templated DNA replication"/>
    <property type="evidence" value="ECO:0007669"/>
    <property type="project" value="InterPro"/>
</dbReference>
<dbReference type="PANTHER" id="PTHR12708:SF0">
    <property type="entry name" value="DNA POLYMERASE EPSILON SUBUNIT 2"/>
    <property type="match status" value="1"/>
</dbReference>